<keyword evidence="2" id="KW-1185">Reference proteome</keyword>
<proteinExistence type="predicted"/>
<sequence>MVTAEDDVWDEYIAIAKCCLIFGNDRIIGEDAFDAINDVEELGGDNESNSENGSDLIASEDVEVTQRTSRLQSVMSEVTSNPNKRKKHTSDGGLAEYMISDTQILGFKLSKASNDISAAINADRDIYHLVVLVMEEVLKISEVDKTMYNCKIMGRP</sequence>
<dbReference type="Proteomes" id="UP001420932">
    <property type="component" value="Unassembled WGS sequence"/>
</dbReference>
<evidence type="ECO:0000313" key="2">
    <source>
        <dbReference type="Proteomes" id="UP001420932"/>
    </source>
</evidence>
<reference evidence="1 2" key="1">
    <citation type="submission" date="2024-01" db="EMBL/GenBank/DDBJ databases">
        <title>Genome assemblies of Stephania.</title>
        <authorList>
            <person name="Yang L."/>
        </authorList>
    </citation>
    <scope>NUCLEOTIDE SEQUENCE [LARGE SCALE GENOMIC DNA]</scope>
    <source>
        <strain evidence="1">YNDBR</strain>
        <tissue evidence="1">Leaf</tissue>
    </source>
</reference>
<gene>
    <name evidence="1" type="ORF">Syun_001746</name>
</gene>
<dbReference type="EMBL" id="JBBNAF010000001">
    <property type="protein sequence ID" value="KAK9169606.1"/>
    <property type="molecule type" value="Genomic_DNA"/>
</dbReference>
<accession>A0AAP0LEQ1</accession>
<organism evidence="1 2">
    <name type="scientific">Stephania yunnanensis</name>
    <dbReference type="NCBI Taxonomy" id="152371"/>
    <lineage>
        <taxon>Eukaryota</taxon>
        <taxon>Viridiplantae</taxon>
        <taxon>Streptophyta</taxon>
        <taxon>Embryophyta</taxon>
        <taxon>Tracheophyta</taxon>
        <taxon>Spermatophyta</taxon>
        <taxon>Magnoliopsida</taxon>
        <taxon>Ranunculales</taxon>
        <taxon>Menispermaceae</taxon>
        <taxon>Menispermoideae</taxon>
        <taxon>Cissampelideae</taxon>
        <taxon>Stephania</taxon>
    </lineage>
</organism>
<dbReference type="AlphaFoldDB" id="A0AAP0LEQ1"/>
<name>A0AAP0LEQ1_9MAGN</name>
<evidence type="ECO:0000313" key="1">
    <source>
        <dbReference type="EMBL" id="KAK9169606.1"/>
    </source>
</evidence>
<protein>
    <submittedName>
        <fullName evidence="1">Uncharacterized protein</fullName>
    </submittedName>
</protein>
<comment type="caution">
    <text evidence="1">The sequence shown here is derived from an EMBL/GenBank/DDBJ whole genome shotgun (WGS) entry which is preliminary data.</text>
</comment>